<gene>
    <name evidence="1" type="ORF">IPZ78_14045</name>
</gene>
<comment type="caution">
    <text evidence="1">The sequence shown here is derived from an EMBL/GenBank/DDBJ whole genome shotgun (WGS) entry which is preliminary data.</text>
</comment>
<dbReference type="InterPro" id="IPR036452">
    <property type="entry name" value="Ribo_hydro-like"/>
</dbReference>
<keyword evidence="2" id="KW-1185">Reference proteome</keyword>
<name>A0ABS7Z7V3_9SPHI</name>
<dbReference type="Gene3D" id="3.90.245.10">
    <property type="entry name" value="Ribonucleoside hydrolase-like"/>
    <property type="match status" value="1"/>
</dbReference>
<accession>A0ABS7Z7V3</accession>
<proteinExistence type="predicted"/>
<evidence type="ECO:0000313" key="2">
    <source>
        <dbReference type="Proteomes" id="UP001165302"/>
    </source>
</evidence>
<evidence type="ECO:0008006" key="3">
    <source>
        <dbReference type="Google" id="ProtNLM"/>
    </source>
</evidence>
<organism evidence="1 2">
    <name type="scientific">Sphingobacterium bovistauri</name>
    <dbReference type="NCBI Taxonomy" id="2781959"/>
    <lineage>
        <taxon>Bacteria</taxon>
        <taxon>Pseudomonadati</taxon>
        <taxon>Bacteroidota</taxon>
        <taxon>Sphingobacteriia</taxon>
        <taxon>Sphingobacteriales</taxon>
        <taxon>Sphingobacteriaceae</taxon>
        <taxon>Sphingobacterium</taxon>
    </lineage>
</organism>
<dbReference type="SUPFAM" id="SSF53590">
    <property type="entry name" value="Nucleoside hydrolase"/>
    <property type="match status" value="1"/>
</dbReference>
<sequence>MRWWIIFGMCFLICQYVIANNKTIPVVVVTDLYHPYQDPGDNIDLINGYFLPNVELKAILLDCHASFRKDVSKGAGSGTFVDKAGPREPGIISVQQLNYIFKKSVPFGIGPFSKLTTLDDKMENISGFEQSAVDLLYEVLLNSSEKVNVLSFGSQRILAVAYNRFPKLMKKKIKMIHVSAGTSNNNLDFLEWNVGLDVKAFVRLIRSDLPIALYPCAAGKLLLEDKDKFNAFAKDDGNTYFEMKNLSYFSRFDSRIQQYIKYVFERRNTIDYLSILEIPHVNDNAMFDRNLHMWEFPLWMQLLDLNLVRQRDGQYALKFSMDLLKSDYVIEQKLVPAKLNVLDSGHFESIITNSSSNKYIYIRSETNEFEIGMNEALPLFLEKYLREIN</sequence>
<dbReference type="EMBL" id="JADEYP010000030">
    <property type="protein sequence ID" value="MCA5006271.1"/>
    <property type="molecule type" value="Genomic_DNA"/>
</dbReference>
<dbReference type="RefSeq" id="WP_225554630.1">
    <property type="nucleotide sequence ID" value="NZ_JADEYP010000030.1"/>
</dbReference>
<evidence type="ECO:0000313" key="1">
    <source>
        <dbReference type="EMBL" id="MCA5006271.1"/>
    </source>
</evidence>
<reference evidence="1" key="1">
    <citation type="submission" date="2020-10" db="EMBL/GenBank/DDBJ databases">
        <authorList>
            <person name="Lu T."/>
            <person name="Wang Q."/>
            <person name="Han X."/>
        </authorList>
    </citation>
    <scope>NUCLEOTIDE SEQUENCE</scope>
    <source>
        <strain evidence="1">WQ 366</strain>
    </source>
</reference>
<protein>
    <recommendedName>
        <fullName evidence="3">Inosine-uridine preferring nucleoside hydrolase</fullName>
    </recommendedName>
</protein>
<dbReference type="Proteomes" id="UP001165302">
    <property type="component" value="Unassembled WGS sequence"/>
</dbReference>